<organism evidence="2 3">
    <name type="scientific">Phascolomyces articulosus</name>
    <dbReference type="NCBI Taxonomy" id="60185"/>
    <lineage>
        <taxon>Eukaryota</taxon>
        <taxon>Fungi</taxon>
        <taxon>Fungi incertae sedis</taxon>
        <taxon>Mucoromycota</taxon>
        <taxon>Mucoromycotina</taxon>
        <taxon>Mucoromycetes</taxon>
        <taxon>Mucorales</taxon>
        <taxon>Lichtheimiaceae</taxon>
        <taxon>Phascolomyces</taxon>
    </lineage>
</organism>
<name>A0AAD5KHN5_9FUNG</name>
<keyword evidence="3" id="KW-1185">Reference proteome</keyword>
<protein>
    <submittedName>
        <fullName evidence="2">Uncharacterized protein</fullName>
    </submittedName>
</protein>
<evidence type="ECO:0000256" key="1">
    <source>
        <dbReference type="SAM" id="MobiDB-lite"/>
    </source>
</evidence>
<sequence>MSESTDQIAKTVDPAHLANMRDRLKQYRQRHAAVLKKERERERIVQAEAETRKRLQELLEAEQAQKKLQQNPPDPTSSIPQHFLSNAFAMVSEKDAINWLKANPNPSSNNSPSSSS</sequence>
<comment type="caution">
    <text evidence="2">The sequence shown here is derived from an EMBL/GenBank/DDBJ whole genome shotgun (WGS) entry which is preliminary data.</text>
</comment>
<dbReference type="EMBL" id="JAIXMP010000007">
    <property type="protein sequence ID" value="KAI9270801.1"/>
    <property type="molecule type" value="Genomic_DNA"/>
</dbReference>
<evidence type="ECO:0000313" key="2">
    <source>
        <dbReference type="EMBL" id="KAI9270801.1"/>
    </source>
</evidence>
<proteinExistence type="predicted"/>
<evidence type="ECO:0000313" key="3">
    <source>
        <dbReference type="Proteomes" id="UP001209540"/>
    </source>
</evidence>
<feature type="region of interest" description="Disordered" evidence="1">
    <location>
        <begin position="60"/>
        <end position="81"/>
    </location>
</feature>
<dbReference type="Proteomes" id="UP001209540">
    <property type="component" value="Unassembled WGS sequence"/>
</dbReference>
<gene>
    <name evidence="2" type="ORF">BDA99DRAFT_557596</name>
</gene>
<accession>A0AAD5KHN5</accession>
<dbReference type="AlphaFoldDB" id="A0AAD5KHN5"/>
<feature type="compositionally biased region" description="Polar residues" evidence="1">
    <location>
        <begin position="66"/>
        <end position="81"/>
    </location>
</feature>
<reference evidence="2" key="2">
    <citation type="submission" date="2023-02" db="EMBL/GenBank/DDBJ databases">
        <authorList>
            <consortium name="DOE Joint Genome Institute"/>
            <person name="Mondo S.J."/>
            <person name="Chang Y."/>
            <person name="Wang Y."/>
            <person name="Ahrendt S."/>
            <person name="Andreopoulos W."/>
            <person name="Barry K."/>
            <person name="Beard J."/>
            <person name="Benny G.L."/>
            <person name="Blankenship S."/>
            <person name="Bonito G."/>
            <person name="Cuomo C."/>
            <person name="Desiro A."/>
            <person name="Gervers K.A."/>
            <person name="Hundley H."/>
            <person name="Kuo A."/>
            <person name="LaButti K."/>
            <person name="Lang B.F."/>
            <person name="Lipzen A."/>
            <person name="O'Donnell K."/>
            <person name="Pangilinan J."/>
            <person name="Reynolds N."/>
            <person name="Sandor L."/>
            <person name="Smith M.W."/>
            <person name="Tsang A."/>
            <person name="Grigoriev I.V."/>
            <person name="Stajich J.E."/>
            <person name="Spatafora J.W."/>
        </authorList>
    </citation>
    <scope>NUCLEOTIDE SEQUENCE</scope>
    <source>
        <strain evidence="2">RSA 2281</strain>
    </source>
</reference>
<reference evidence="2" key="1">
    <citation type="journal article" date="2022" name="IScience">
        <title>Evolution of zygomycete secretomes and the origins of terrestrial fungal ecologies.</title>
        <authorList>
            <person name="Chang Y."/>
            <person name="Wang Y."/>
            <person name="Mondo S."/>
            <person name="Ahrendt S."/>
            <person name="Andreopoulos W."/>
            <person name="Barry K."/>
            <person name="Beard J."/>
            <person name="Benny G.L."/>
            <person name="Blankenship S."/>
            <person name="Bonito G."/>
            <person name="Cuomo C."/>
            <person name="Desiro A."/>
            <person name="Gervers K.A."/>
            <person name="Hundley H."/>
            <person name="Kuo A."/>
            <person name="LaButti K."/>
            <person name="Lang B.F."/>
            <person name="Lipzen A."/>
            <person name="O'Donnell K."/>
            <person name="Pangilinan J."/>
            <person name="Reynolds N."/>
            <person name="Sandor L."/>
            <person name="Smith M.E."/>
            <person name="Tsang A."/>
            <person name="Grigoriev I.V."/>
            <person name="Stajich J.E."/>
            <person name="Spatafora J.W."/>
        </authorList>
    </citation>
    <scope>NUCLEOTIDE SEQUENCE</scope>
    <source>
        <strain evidence="2">RSA 2281</strain>
    </source>
</reference>